<dbReference type="OrthoDB" id="62120at2759"/>
<organism evidence="19 20">
    <name type="scientific">Modicella reniformis</name>
    <dbReference type="NCBI Taxonomy" id="1440133"/>
    <lineage>
        <taxon>Eukaryota</taxon>
        <taxon>Fungi</taxon>
        <taxon>Fungi incertae sedis</taxon>
        <taxon>Mucoromycota</taxon>
        <taxon>Mortierellomycotina</taxon>
        <taxon>Mortierellomycetes</taxon>
        <taxon>Mortierellales</taxon>
        <taxon>Mortierellaceae</taxon>
        <taxon>Modicella</taxon>
    </lineage>
</organism>
<dbReference type="GO" id="GO:0009986">
    <property type="term" value="C:cell surface"/>
    <property type="evidence" value="ECO:0007669"/>
    <property type="project" value="TreeGrafter"/>
</dbReference>
<evidence type="ECO:0000256" key="10">
    <source>
        <dbReference type="ARBA" id="ARBA00023295"/>
    </source>
</evidence>
<feature type="chain" id="PRO_5040303149" description="glucan 1,3-beta-glucosidase" evidence="17">
    <location>
        <begin position="16"/>
        <end position="419"/>
    </location>
</feature>
<comment type="function">
    <text evidence="13">Glucosidase involved in the degradation of cellulosic biomass. Active on lichenan.</text>
</comment>
<evidence type="ECO:0000256" key="13">
    <source>
        <dbReference type="ARBA" id="ARBA00037126"/>
    </source>
</evidence>
<keyword evidence="9" id="KW-0325">Glycoprotein</keyword>
<evidence type="ECO:0000256" key="16">
    <source>
        <dbReference type="RuleBase" id="RU361153"/>
    </source>
</evidence>
<evidence type="ECO:0000256" key="1">
    <source>
        <dbReference type="ARBA" id="ARBA00004401"/>
    </source>
</evidence>
<evidence type="ECO:0000256" key="5">
    <source>
        <dbReference type="ARBA" id="ARBA00022801"/>
    </source>
</evidence>
<keyword evidence="8" id="KW-0472">Membrane</keyword>
<dbReference type="Pfam" id="PF00150">
    <property type="entry name" value="Cellulase"/>
    <property type="match status" value="1"/>
</dbReference>
<dbReference type="PANTHER" id="PTHR31297:SF34">
    <property type="entry name" value="GLUCAN 1,3-BETA-GLUCOSIDASE 2"/>
    <property type="match status" value="1"/>
</dbReference>
<comment type="similarity">
    <text evidence="2 16">Belongs to the glycosyl hydrolase 5 (cellulase A) family.</text>
</comment>
<dbReference type="EMBL" id="JAAAHW010009521">
    <property type="protein sequence ID" value="KAF9939560.1"/>
    <property type="molecule type" value="Genomic_DNA"/>
</dbReference>
<keyword evidence="10 16" id="KW-0326">Glycosidase</keyword>
<keyword evidence="11" id="KW-0961">Cell wall biogenesis/degradation</keyword>
<keyword evidence="3" id="KW-1003">Cell membrane</keyword>
<evidence type="ECO:0000313" key="20">
    <source>
        <dbReference type="Proteomes" id="UP000749646"/>
    </source>
</evidence>
<evidence type="ECO:0000256" key="7">
    <source>
        <dbReference type="ARBA" id="ARBA00022989"/>
    </source>
</evidence>
<keyword evidence="17" id="KW-0732">Signal</keyword>
<evidence type="ECO:0000256" key="15">
    <source>
        <dbReference type="ARBA" id="ARBA00041260"/>
    </source>
</evidence>
<name>A0A9P6LTH6_9FUNG</name>
<dbReference type="SUPFAM" id="SSF51445">
    <property type="entry name" value="(Trans)glycosidases"/>
    <property type="match status" value="1"/>
</dbReference>
<evidence type="ECO:0000256" key="11">
    <source>
        <dbReference type="ARBA" id="ARBA00023316"/>
    </source>
</evidence>
<dbReference type="Proteomes" id="UP000749646">
    <property type="component" value="Unassembled WGS sequence"/>
</dbReference>
<keyword evidence="4" id="KW-0812">Transmembrane</keyword>
<proteinExistence type="inferred from homology"/>
<dbReference type="GO" id="GO:0009251">
    <property type="term" value="P:glucan catabolic process"/>
    <property type="evidence" value="ECO:0007669"/>
    <property type="project" value="TreeGrafter"/>
</dbReference>
<dbReference type="InterPro" id="IPR001547">
    <property type="entry name" value="Glyco_hydro_5"/>
</dbReference>
<feature type="signal peptide" evidence="17">
    <location>
        <begin position="1"/>
        <end position="15"/>
    </location>
</feature>
<dbReference type="InterPro" id="IPR050386">
    <property type="entry name" value="Glycosyl_hydrolase_5"/>
</dbReference>
<dbReference type="GO" id="GO:0004338">
    <property type="term" value="F:glucan exo-1,3-beta-glucosidase activity"/>
    <property type="evidence" value="ECO:0007669"/>
    <property type="project" value="UniProtKB-EC"/>
</dbReference>
<dbReference type="PANTHER" id="PTHR31297">
    <property type="entry name" value="GLUCAN ENDO-1,6-BETA-GLUCOSIDASE B"/>
    <property type="match status" value="1"/>
</dbReference>
<evidence type="ECO:0000313" key="19">
    <source>
        <dbReference type="EMBL" id="KAF9939560.1"/>
    </source>
</evidence>
<feature type="domain" description="Glycoside hydrolase family 5" evidence="18">
    <location>
        <begin position="119"/>
        <end position="260"/>
    </location>
</feature>
<reference evidence="19" key="1">
    <citation type="journal article" date="2020" name="Fungal Divers.">
        <title>Resolving the Mortierellaceae phylogeny through synthesis of multi-gene phylogenetics and phylogenomics.</title>
        <authorList>
            <person name="Vandepol N."/>
            <person name="Liber J."/>
            <person name="Desiro A."/>
            <person name="Na H."/>
            <person name="Kennedy M."/>
            <person name="Barry K."/>
            <person name="Grigoriev I.V."/>
            <person name="Miller A.N."/>
            <person name="O'Donnell K."/>
            <person name="Stajich J.E."/>
            <person name="Bonito G."/>
        </authorList>
    </citation>
    <scope>NUCLEOTIDE SEQUENCE</scope>
    <source>
        <strain evidence="19">MES-2147</strain>
    </source>
</reference>
<dbReference type="Gene3D" id="3.20.20.80">
    <property type="entry name" value="Glycosidases"/>
    <property type="match status" value="2"/>
</dbReference>
<keyword evidence="6" id="KW-0735">Signal-anchor</keyword>
<keyword evidence="20" id="KW-1185">Reference proteome</keyword>
<evidence type="ECO:0000256" key="8">
    <source>
        <dbReference type="ARBA" id="ARBA00023136"/>
    </source>
</evidence>
<comment type="caution">
    <text evidence="19">The sequence shown here is derived from an EMBL/GenBank/DDBJ whole genome shotgun (WGS) entry which is preliminary data.</text>
</comment>
<evidence type="ECO:0000256" key="3">
    <source>
        <dbReference type="ARBA" id="ARBA00022475"/>
    </source>
</evidence>
<evidence type="ECO:0000256" key="14">
    <source>
        <dbReference type="ARBA" id="ARBA00038929"/>
    </source>
</evidence>
<keyword evidence="7" id="KW-1133">Transmembrane helix</keyword>
<protein>
    <recommendedName>
        <fullName evidence="14">glucan 1,3-beta-glucosidase</fullName>
        <ecNumber evidence="14">3.2.1.58</ecNumber>
    </recommendedName>
    <alternativeName>
        <fullName evidence="15">Exo-1,3-beta-glucanase D</fullName>
    </alternativeName>
</protein>
<evidence type="ECO:0000256" key="17">
    <source>
        <dbReference type="SAM" id="SignalP"/>
    </source>
</evidence>
<comment type="subcellular location">
    <subcellularLocation>
        <location evidence="1">Cell membrane</location>
        <topology evidence="1">Single-pass type II membrane protein</topology>
    </subcellularLocation>
</comment>
<evidence type="ECO:0000256" key="6">
    <source>
        <dbReference type="ARBA" id="ARBA00022968"/>
    </source>
</evidence>
<dbReference type="EC" id="3.2.1.58" evidence="14"/>
<evidence type="ECO:0000256" key="4">
    <source>
        <dbReference type="ARBA" id="ARBA00022692"/>
    </source>
</evidence>
<dbReference type="GO" id="GO:0071555">
    <property type="term" value="P:cell wall organization"/>
    <property type="evidence" value="ECO:0007669"/>
    <property type="project" value="UniProtKB-KW"/>
</dbReference>
<evidence type="ECO:0000256" key="12">
    <source>
        <dbReference type="ARBA" id="ARBA00036824"/>
    </source>
</evidence>
<accession>A0A9P6LTH6</accession>
<dbReference type="AlphaFoldDB" id="A0A9P6LTH6"/>
<comment type="catalytic activity">
    <reaction evidence="12">
        <text>Successive hydrolysis of beta-D-glucose units from the non-reducing ends of (1-&gt;3)-beta-D-glucans, releasing alpha-glucose.</text>
        <dbReference type="EC" id="3.2.1.58"/>
    </reaction>
</comment>
<dbReference type="GO" id="GO:0005576">
    <property type="term" value="C:extracellular region"/>
    <property type="evidence" value="ECO:0007669"/>
    <property type="project" value="TreeGrafter"/>
</dbReference>
<dbReference type="GO" id="GO:0005886">
    <property type="term" value="C:plasma membrane"/>
    <property type="evidence" value="ECO:0007669"/>
    <property type="project" value="UniProtKB-SubCell"/>
</dbReference>
<dbReference type="InterPro" id="IPR017853">
    <property type="entry name" value="GH"/>
</dbReference>
<evidence type="ECO:0000256" key="2">
    <source>
        <dbReference type="ARBA" id="ARBA00005641"/>
    </source>
</evidence>
<evidence type="ECO:0000259" key="18">
    <source>
        <dbReference type="Pfam" id="PF00150"/>
    </source>
</evidence>
<gene>
    <name evidence="19" type="ORF">BGZ65_010142</name>
</gene>
<evidence type="ECO:0000256" key="9">
    <source>
        <dbReference type="ARBA" id="ARBA00023180"/>
    </source>
</evidence>
<keyword evidence="5 16" id="KW-0378">Hydrolase</keyword>
<sequence>MIVIAVAIALPLALYKPWPTNKGSSGLIPEEATTITPSDNSAQVNLFTPPLNQPFDYASGKVKIRGVNLGGWLVLEPFITPSIFEPYVSSGVVDEWTLCAHLGREASKTLLEKHYASWVTEDTFVQIKNLGLNHVRIPIGHWAMGYLTEDEPYVPDIAWKYLLRAIEWARKYGIRVMIELHAAPGSQNGWNHSGRLGQINWINGTMGTRNAQRTILYLQYMANFFSNPSYIHVSPLMGLLNEPAAFAIGPENVKRWYQQFLVFNSNLIAMNQSAQIKFVCEQWGADSIRSTRTFGPTMVGEFSVAVNDCAQYLNGIGTGSRWEGTFPDKKSGPTNKTCANENDASSYSVEYKTFLARFFNAQLDAFEQGVGWFYWNFKTENNPLWSYFDGVEYGWIPKDVNDRGPSFCTLRNRPQAPKS</sequence>